<organism evidence="1 2">
    <name type="scientific">Acrobeloides nanus</name>
    <dbReference type="NCBI Taxonomy" id="290746"/>
    <lineage>
        <taxon>Eukaryota</taxon>
        <taxon>Metazoa</taxon>
        <taxon>Ecdysozoa</taxon>
        <taxon>Nematoda</taxon>
        <taxon>Chromadorea</taxon>
        <taxon>Rhabditida</taxon>
        <taxon>Tylenchina</taxon>
        <taxon>Cephalobomorpha</taxon>
        <taxon>Cephaloboidea</taxon>
        <taxon>Cephalobidae</taxon>
        <taxon>Acrobeloides</taxon>
    </lineage>
</organism>
<dbReference type="WBParaSite" id="ACRNAN_scaffold10426.g15438.t1">
    <property type="protein sequence ID" value="ACRNAN_scaffold10426.g15438.t1"/>
    <property type="gene ID" value="ACRNAN_scaffold10426.g15438"/>
</dbReference>
<protein>
    <submittedName>
        <fullName evidence="2">Uncharacterized protein</fullName>
    </submittedName>
</protein>
<dbReference type="AlphaFoldDB" id="A0A914CHF6"/>
<accession>A0A914CHF6</accession>
<proteinExistence type="predicted"/>
<evidence type="ECO:0000313" key="2">
    <source>
        <dbReference type="WBParaSite" id="ACRNAN_scaffold10426.g15438.t1"/>
    </source>
</evidence>
<dbReference type="Proteomes" id="UP000887540">
    <property type="component" value="Unplaced"/>
</dbReference>
<keyword evidence="1" id="KW-1185">Reference proteome</keyword>
<reference evidence="2" key="1">
    <citation type="submission" date="2022-11" db="UniProtKB">
        <authorList>
            <consortium name="WormBaseParasite"/>
        </authorList>
    </citation>
    <scope>IDENTIFICATION</scope>
</reference>
<evidence type="ECO:0000313" key="1">
    <source>
        <dbReference type="Proteomes" id="UP000887540"/>
    </source>
</evidence>
<name>A0A914CHF6_9BILA</name>
<sequence>MQGIYNGAGIGLQILGPIFLSKIYTMSGPKYIWIFMLVLTNADVDVTDADITDVNATGCDVTDDYVAII</sequence>